<dbReference type="SUPFAM" id="SSF56436">
    <property type="entry name" value="C-type lectin-like"/>
    <property type="match status" value="1"/>
</dbReference>
<dbReference type="SMART" id="SM00034">
    <property type="entry name" value="CLECT"/>
    <property type="match status" value="1"/>
</dbReference>
<evidence type="ECO:0000313" key="6">
    <source>
        <dbReference type="Proteomes" id="UP000001646"/>
    </source>
</evidence>
<dbReference type="Gene3D" id="3.10.100.10">
    <property type="entry name" value="Mannose-Binding Protein A, subunit A"/>
    <property type="match status" value="1"/>
</dbReference>
<sequence length="95" mass="11291">TYSVQGTGTSKRICCPKGWFPFARNCYWFSNSEKTWEEAKLDCENKEAHLAIITTYQEKMFVVQHTKPHNFWIGLSFVNRTWKWVDGTAYAMRRM</sequence>
<proteinExistence type="predicted"/>
<evidence type="ECO:0000256" key="2">
    <source>
        <dbReference type="ARBA" id="ARBA00004613"/>
    </source>
</evidence>
<dbReference type="GeneTree" id="ENSGT00940000161727"/>
<dbReference type="AlphaFoldDB" id="A0A803SYV1"/>
<dbReference type="PROSITE" id="PS50041">
    <property type="entry name" value="C_TYPE_LECTIN_2"/>
    <property type="match status" value="1"/>
</dbReference>
<keyword evidence="3" id="KW-0964">Secreted</keyword>
<dbReference type="PANTHER" id="PTHR45710">
    <property type="entry name" value="C-TYPE LECTIN DOMAIN-CONTAINING PROTEIN 180"/>
    <property type="match status" value="1"/>
</dbReference>
<evidence type="ECO:0000259" key="4">
    <source>
        <dbReference type="PROSITE" id="PS50041"/>
    </source>
</evidence>
<comment type="subcellular location">
    <subcellularLocation>
        <location evidence="1">Cell membrane</location>
        <topology evidence="1">Single-pass type II membrane protein</topology>
    </subcellularLocation>
    <subcellularLocation>
        <location evidence="2">Secreted</location>
    </subcellularLocation>
</comment>
<dbReference type="InterPro" id="IPR016187">
    <property type="entry name" value="CTDL_fold"/>
</dbReference>
<reference evidence="5" key="3">
    <citation type="submission" date="2025-09" db="UniProtKB">
        <authorList>
            <consortium name="Ensembl"/>
        </authorList>
    </citation>
    <scope>IDENTIFICATION</scope>
</reference>
<dbReference type="GO" id="GO:0005576">
    <property type="term" value="C:extracellular region"/>
    <property type="evidence" value="ECO:0007669"/>
    <property type="project" value="UniProtKB-SubCell"/>
</dbReference>
<evidence type="ECO:0000256" key="1">
    <source>
        <dbReference type="ARBA" id="ARBA00004401"/>
    </source>
</evidence>
<keyword evidence="6" id="KW-1185">Reference proteome</keyword>
<accession>A0A803SYV1</accession>
<name>A0A803SYV1_ANOCA</name>
<dbReference type="InterPro" id="IPR001304">
    <property type="entry name" value="C-type_lectin-like"/>
</dbReference>
<reference evidence="5" key="1">
    <citation type="submission" date="2009-12" db="EMBL/GenBank/DDBJ databases">
        <title>The Genome Sequence of Anolis carolinensis (Green Anole Lizard).</title>
        <authorList>
            <consortium name="The Genome Sequencing Platform"/>
            <person name="Di Palma F."/>
            <person name="Alfoldi J."/>
            <person name="Heiman D."/>
            <person name="Young S."/>
            <person name="Grabherr M."/>
            <person name="Johnson J."/>
            <person name="Lander E.S."/>
            <person name="Lindblad-Toh K."/>
        </authorList>
    </citation>
    <scope>NUCLEOTIDE SEQUENCE [LARGE SCALE GENOMIC DNA]</scope>
    <source>
        <strain evidence="5">JBL SC #1</strain>
    </source>
</reference>
<dbReference type="InterPro" id="IPR016186">
    <property type="entry name" value="C-type_lectin-like/link_sf"/>
</dbReference>
<evidence type="ECO:0000256" key="3">
    <source>
        <dbReference type="ARBA" id="ARBA00022525"/>
    </source>
</evidence>
<reference evidence="5" key="2">
    <citation type="submission" date="2025-08" db="UniProtKB">
        <authorList>
            <consortium name="Ensembl"/>
        </authorList>
    </citation>
    <scope>IDENTIFICATION</scope>
</reference>
<dbReference type="GO" id="GO:0005886">
    <property type="term" value="C:plasma membrane"/>
    <property type="evidence" value="ECO:0007669"/>
    <property type="project" value="UniProtKB-SubCell"/>
</dbReference>
<protein>
    <recommendedName>
        <fullName evidence="4">C-type lectin domain-containing protein</fullName>
    </recommendedName>
</protein>
<feature type="domain" description="C-type lectin" evidence="4">
    <location>
        <begin position="22"/>
        <end position="88"/>
    </location>
</feature>
<dbReference type="InParanoid" id="A0A803SYV1"/>
<dbReference type="Proteomes" id="UP000001646">
    <property type="component" value="Unplaced"/>
</dbReference>
<dbReference type="PANTHER" id="PTHR45710:SF26">
    <property type="entry name" value="RH26557P"/>
    <property type="match status" value="1"/>
</dbReference>
<dbReference type="Pfam" id="PF00059">
    <property type="entry name" value="Lectin_C"/>
    <property type="match status" value="1"/>
</dbReference>
<organism evidence="5 6">
    <name type="scientific">Anolis carolinensis</name>
    <name type="common">Green anole</name>
    <name type="synonym">American chameleon</name>
    <dbReference type="NCBI Taxonomy" id="28377"/>
    <lineage>
        <taxon>Eukaryota</taxon>
        <taxon>Metazoa</taxon>
        <taxon>Chordata</taxon>
        <taxon>Craniata</taxon>
        <taxon>Vertebrata</taxon>
        <taxon>Euteleostomi</taxon>
        <taxon>Lepidosauria</taxon>
        <taxon>Squamata</taxon>
        <taxon>Bifurcata</taxon>
        <taxon>Unidentata</taxon>
        <taxon>Episquamata</taxon>
        <taxon>Toxicofera</taxon>
        <taxon>Iguania</taxon>
        <taxon>Dactyloidae</taxon>
        <taxon>Anolis</taxon>
    </lineage>
</organism>
<dbReference type="Ensembl" id="ENSACAT00000054882.1">
    <property type="protein sequence ID" value="ENSACAP00000028141.1"/>
    <property type="gene ID" value="ENSACAG00000039652.1"/>
</dbReference>
<dbReference type="InterPro" id="IPR050828">
    <property type="entry name" value="C-type_lectin/matrix_domain"/>
</dbReference>
<evidence type="ECO:0000313" key="5">
    <source>
        <dbReference type="Ensembl" id="ENSACAP00000028141.1"/>
    </source>
</evidence>